<evidence type="ECO:0000256" key="2">
    <source>
        <dbReference type="ARBA" id="ARBA00022448"/>
    </source>
</evidence>
<evidence type="ECO:0000259" key="8">
    <source>
        <dbReference type="PROSITE" id="PS50928"/>
    </source>
</evidence>
<dbReference type="AlphaFoldDB" id="A0A1F4U7U8"/>
<evidence type="ECO:0000313" key="10">
    <source>
        <dbReference type="Proteomes" id="UP000179242"/>
    </source>
</evidence>
<dbReference type="InterPro" id="IPR035906">
    <property type="entry name" value="MetI-like_sf"/>
</dbReference>
<accession>A0A1F4U7U8</accession>
<feature type="domain" description="ABC transmembrane type-1" evidence="8">
    <location>
        <begin position="83"/>
        <end position="300"/>
    </location>
</feature>
<dbReference type="Gene3D" id="1.10.3720.10">
    <property type="entry name" value="MetI-like"/>
    <property type="match status" value="1"/>
</dbReference>
<keyword evidence="5 7" id="KW-1133">Transmembrane helix</keyword>
<evidence type="ECO:0000256" key="4">
    <source>
        <dbReference type="ARBA" id="ARBA00022692"/>
    </source>
</evidence>
<reference evidence="9 10" key="1">
    <citation type="journal article" date="2016" name="Nat. Commun.">
        <title>Thousands of microbial genomes shed light on interconnected biogeochemical processes in an aquifer system.</title>
        <authorList>
            <person name="Anantharaman K."/>
            <person name="Brown C.T."/>
            <person name="Hug L.A."/>
            <person name="Sharon I."/>
            <person name="Castelle C.J."/>
            <person name="Probst A.J."/>
            <person name="Thomas B.C."/>
            <person name="Singh A."/>
            <person name="Wilkins M.J."/>
            <person name="Karaoz U."/>
            <person name="Brodie E.L."/>
            <person name="Williams K.H."/>
            <person name="Hubbard S.S."/>
            <person name="Banfield J.F."/>
        </authorList>
    </citation>
    <scope>NUCLEOTIDE SEQUENCE [LARGE SCALE GENOMIC DNA]</scope>
</reference>
<proteinExistence type="inferred from homology"/>
<feature type="transmembrane region" description="Helical" evidence="7">
    <location>
        <begin position="172"/>
        <end position="197"/>
    </location>
</feature>
<feature type="transmembrane region" description="Helical" evidence="7">
    <location>
        <begin position="12"/>
        <end position="35"/>
    </location>
</feature>
<organism evidence="9 10">
    <name type="scientific">candidate division WOR-1 bacterium RIFOXYC2_FULL_46_14</name>
    <dbReference type="NCBI Taxonomy" id="1802587"/>
    <lineage>
        <taxon>Bacteria</taxon>
        <taxon>Bacillati</taxon>
        <taxon>Saganbacteria</taxon>
    </lineage>
</organism>
<dbReference type="GO" id="GO:0005886">
    <property type="term" value="C:plasma membrane"/>
    <property type="evidence" value="ECO:0007669"/>
    <property type="project" value="UniProtKB-SubCell"/>
</dbReference>
<dbReference type="Pfam" id="PF00528">
    <property type="entry name" value="BPD_transp_1"/>
    <property type="match status" value="1"/>
</dbReference>
<feature type="transmembrane region" description="Helical" evidence="7">
    <location>
        <begin position="279"/>
        <end position="303"/>
    </location>
</feature>
<feature type="transmembrane region" description="Helical" evidence="7">
    <location>
        <begin position="120"/>
        <end position="138"/>
    </location>
</feature>
<keyword evidence="2 7" id="KW-0813">Transport</keyword>
<evidence type="ECO:0000256" key="6">
    <source>
        <dbReference type="ARBA" id="ARBA00023136"/>
    </source>
</evidence>
<dbReference type="PANTHER" id="PTHR43227:SF11">
    <property type="entry name" value="BLL4140 PROTEIN"/>
    <property type="match status" value="1"/>
</dbReference>
<keyword evidence="6 7" id="KW-0472">Membrane</keyword>
<dbReference type="InterPro" id="IPR000515">
    <property type="entry name" value="MetI-like"/>
</dbReference>
<evidence type="ECO:0000313" key="9">
    <source>
        <dbReference type="EMBL" id="OGC40383.1"/>
    </source>
</evidence>
<dbReference type="InterPro" id="IPR050809">
    <property type="entry name" value="UgpAE/MalFG_permease"/>
</dbReference>
<protein>
    <submittedName>
        <fullName evidence="9">ABC transporter permease</fullName>
    </submittedName>
</protein>
<dbReference type="EMBL" id="MEUJ01000004">
    <property type="protein sequence ID" value="OGC40383.1"/>
    <property type="molecule type" value="Genomic_DNA"/>
</dbReference>
<dbReference type="PANTHER" id="PTHR43227">
    <property type="entry name" value="BLL4140 PROTEIN"/>
    <property type="match status" value="1"/>
</dbReference>
<dbReference type="GO" id="GO:0055085">
    <property type="term" value="P:transmembrane transport"/>
    <property type="evidence" value="ECO:0007669"/>
    <property type="project" value="InterPro"/>
</dbReference>
<comment type="subcellular location">
    <subcellularLocation>
        <location evidence="1 7">Cell membrane</location>
        <topology evidence="1 7">Multi-pass membrane protein</topology>
    </subcellularLocation>
</comment>
<dbReference type="CDD" id="cd06261">
    <property type="entry name" value="TM_PBP2"/>
    <property type="match status" value="1"/>
</dbReference>
<comment type="caution">
    <text evidence="9">The sequence shown here is derived from an EMBL/GenBank/DDBJ whole genome shotgun (WGS) entry which is preliminary data.</text>
</comment>
<sequence>MIQRIIREFRKYKIAYLFLLPTVLGMLTMHVGPIAQGIWMAFLDLNQFTINQYLSAPFIGFENFYNVLLNPDSPVRIGVFEATRNTIIYAIIVTLGTLSLGMIVALMVNRQFFGKRLIRTLFLFPWVVPTYVTGILWGFMWQRGVGIINIILVDILHLMPDKPFWLIGPNTLWAIIIPTIWRYWPFSMLLLLAGMQSIPEELYEAADIDGASPWRKFWSITFPLLTPVWAVLILFGMIYNVYSFNIVIMMFGFGAGFPGEWGDLLMTNIFRNSFMQWNFGAGAAASVVLMLCMIFMVNIWFYFYRRAEKRL</sequence>
<evidence type="ECO:0000256" key="1">
    <source>
        <dbReference type="ARBA" id="ARBA00004651"/>
    </source>
</evidence>
<feature type="transmembrane region" description="Helical" evidence="7">
    <location>
        <begin position="242"/>
        <end position="259"/>
    </location>
</feature>
<evidence type="ECO:0000256" key="7">
    <source>
        <dbReference type="RuleBase" id="RU363032"/>
    </source>
</evidence>
<name>A0A1F4U7U8_UNCSA</name>
<gene>
    <name evidence="9" type="ORF">A2438_03855</name>
</gene>
<dbReference type="Proteomes" id="UP000179242">
    <property type="component" value="Unassembled WGS sequence"/>
</dbReference>
<keyword evidence="4 7" id="KW-0812">Transmembrane</keyword>
<evidence type="ECO:0000256" key="3">
    <source>
        <dbReference type="ARBA" id="ARBA00022475"/>
    </source>
</evidence>
<dbReference type="SUPFAM" id="SSF161098">
    <property type="entry name" value="MetI-like"/>
    <property type="match status" value="1"/>
</dbReference>
<comment type="similarity">
    <text evidence="7">Belongs to the binding-protein-dependent transport system permease family.</text>
</comment>
<dbReference type="PROSITE" id="PS50928">
    <property type="entry name" value="ABC_TM1"/>
    <property type="match status" value="1"/>
</dbReference>
<feature type="transmembrane region" description="Helical" evidence="7">
    <location>
        <begin position="87"/>
        <end position="108"/>
    </location>
</feature>
<keyword evidence="3" id="KW-1003">Cell membrane</keyword>
<evidence type="ECO:0000256" key="5">
    <source>
        <dbReference type="ARBA" id="ARBA00022989"/>
    </source>
</evidence>